<dbReference type="AlphaFoldDB" id="A0A7W6CG57"/>
<reference evidence="2 3" key="1">
    <citation type="submission" date="2020-08" db="EMBL/GenBank/DDBJ databases">
        <title>Genomic Encyclopedia of Type Strains, Phase IV (KMG-IV): sequencing the most valuable type-strain genomes for metagenomic binning, comparative biology and taxonomic classification.</title>
        <authorList>
            <person name="Goeker M."/>
        </authorList>
    </citation>
    <scope>NUCLEOTIDE SEQUENCE [LARGE SCALE GENOMIC DNA]</scope>
    <source>
        <strain evidence="2 3">DSM 27057</strain>
    </source>
</reference>
<evidence type="ECO:0000256" key="1">
    <source>
        <dbReference type="SAM" id="Phobius"/>
    </source>
</evidence>
<proteinExistence type="predicted"/>
<feature type="transmembrane region" description="Helical" evidence="1">
    <location>
        <begin position="155"/>
        <end position="176"/>
    </location>
</feature>
<dbReference type="RefSeq" id="WP_183621578.1">
    <property type="nucleotide sequence ID" value="NZ_JACIDX010000001.1"/>
</dbReference>
<dbReference type="Proteomes" id="UP000548867">
    <property type="component" value="Unassembled WGS sequence"/>
</dbReference>
<dbReference type="InterPro" id="IPR032307">
    <property type="entry name" value="PepSY_TM-like_2"/>
</dbReference>
<comment type="caution">
    <text evidence="2">The sequence shown here is derived from an EMBL/GenBank/DDBJ whole genome shotgun (WGS) entry which is preliminary data.</text>
</comment>
<evidence type="ECO:0000313" key="3">
    <source>
        <dbReference type="Proteomes" id="UP000548867"/>
    </source>
</evidence>
<evidence type="ECO:0000313" key="2">
    <source>
        <dbReference type="EMBL" id="MBB3953135.1"/>
    </source>
</evidence>
<organism evidence="2 3">
    <name type="scientific">Novosphingobium sediminicola</name>
    <dbReference type="NCBI Taxonomy" id="563162"/>
    <lineage>
        <taxon>Bacteria</taxon>
        <taxon>Pseudomonadati</taxon>
        <taxon>Pseudomonadota</taxon>
        <taxon>Alphaproteobacteria</taxon>
        <taxon>Sphingomonadales</taxon>
        <taxon>Sphingomonadaceae</taxon>
        <taxon>Novosphingobium</taxon>
    </lineage>
</organism>
<accession>A0A7W6CG57</accession>
<dbReference type="EMBL" id="JACIDX010000001">
    <property type="protein sequence ID" value="MBB3953135.1"/>
    <property type="molecule type" value="Genomic_DNA"/>
</dbReference>
<keyword evidence="1" id="KW-1133">Transmembrane helix</keyword>
<evidence type="ECO:0008006" key="4">
    <source>
        <dbReference type="Google" id="ProtNLM"/>
    </source>
</evidence>
<keyword evidence="1" id="KW-0472">Membrane</keyword>
<protein>
    <recommendedName>
        <fullName evidence="4">Peptidase</fullName>
    </recommendedName>
</protein>
<dbReference type="PANTHER" id="PTHR40115">
    <property type="entry name" value="INNER MEMBRANE PROTEIN WITH PEPSY TM HELIX"/>
    <property type="match status" value="1"/>
</dbReference>
<name>A0A7W6CG57_9SPHN</name>
<gene>
    <name evidence="2" type="ORF">GGR38_000047</name>
</gene>
<keyword evidence="1" id="KW-0812">Transmembrane</keyword>
<keyword evidence="3" id="KW-1185">Reference proteome</keyword>
<dbReference type="Pfam" id="PF16357">
    <property type="entry name" value="PepSY_TM_like_2"/>
    <property type="match status" value="1"/>
</dbReference>
<sequence length="207" mass="22276">MSKKKNGAAKQWWQRQFHTWHWISAAISLIGMLFFAITGITLNHAGAFAAQPVVVDRNGQLSAGALVLLRAHHATTGPLPAPVASAVEQAVHIDVSGRDAEWAEDAITVNLPRPGGDGFVSINPADGAITAEMTDRGLLSLANDLHKGRNAGGPWVWFLDIFAVACVVFTLTGLLLLHLHSKRRRSTWPLVGLGLIAPLLLIHFLVP</sequence>
<dbReference type="PANTHER" id="PTHR40115:SF1">
    <property type="entry name" value="INNER MEMBRANE PROTEIN WITH PEPSY TM HELIX"/>
    <property type="match status" value="1"/>
</dbReference>
<feature type="transmembrane region" description="Helical" evidence="1">
    <location>
        <begin position="20"/>
        <end position="42"/>
    </location>
</feature>
<feature type="transmembrane region" description="Helical" evidence="1">
    <location>
        <begin position="188"/>
        <end position="206"/>
    </location>
</feature>